<keyword evidence="1" id="KW-0548">Nucleotidyltransferase</keyword>
<name>A0ABN6FJV7_SINCY</name>
<dbReference type="SUPFAM" id="SSF53448">
    <property type="entry name" value="Nucleotide-diphospho-sugar transferases"/>
    <property type="match status" value="1"/>
</dbReference>
<evidence type="ECO:0000313" key="2">
    <source>
        <dbReference type="Proteomes" id="UP001319861"/>
    </source>
</evidence>
<dbReference type="InterPro" id="IPR029044">
    <property type="entry name" value="Nucleotide-diphossugar_trans"/>
</dbReference>
<dbReference type="Gene3D" id="3.90.550.10">
    <property type="entry name" value="Spore Coat Polysaccharide Biosynthesis Protein SpsA, Chain A"/>
    <property type="match status" value="1"/>
</dbReference>
<dbReference type="Proteomes" id="UP001319861">
    <property type="component" value="Chromosome"/>
</dbReference>
<dbReference type="PANTHER" id="PTHR21485:SF3">
    <property type="entry name" value="N-ACYLNEURAMINATE CYTIDYLYLTRANSFERASE"/>
    <property type="match status" value="1"/>
</dbReference>
<dbReference type="Pfam" id="PF02348">
    <property type="entry name" value="CTP_transf_3"/>
    <property type="match status" value="1"/>
</dbReference>
<dbReference type="InterPro" id="IPR003329">
    <property type="entry name" value="Cytidylyl_trans"/>
</dbReference>
<protein>
    <submittedName>
        <fullName evidence="1">Acylneuraminate cytidylyltransferase</fullName>
    </submittedName>
</protein>
<accession>A0ABN6FJV7</accession>
<dbReference type="PANTHER" id="PTHR21485">
    <property type="entry name" value="HAD SUPERFAMILY MEMBERS CMAS AND KDSC"/>
    <property type="match status" value="1"/>
</dbReference>
<keyword evidence="2" id="KW-1185">Reference proteome</keyword>
<dbReference type="EMBL" id="AP024525">
    <property type="protein sequence ID" value="BCT77061.1"/>
    <property type="molecule type" value="Genomic_DNA"/>
</dbReference>
<organism evidence="1 2">
    <name type="scientific">Sinomonas cyclohexanicum</name>
    <name type="common">Corynebacterium cyclohexanicum</name>
    <dbReference type="NCBI Taxonomy" id="322009"/>
    <lineage>
        <taxon>Bacteria</taxon>
        <taxon>Bacillati</taxon>
        <taxon>Actinomycetota</taxon>
        <taxon>Actinomycetes</taxon>
        <taxon>Micrococcales</taxon>
        <taxon>Micrococcaceae</taxon>
        <taxon>Sinomonas</taxon>
    </lineage>
</organism>
<keyword evidence="1" id="KW-0808">Transferase</keyword>
<dbReference type="RefSeq" id="WP_229229809.1">
    <property type="nucleotide sequence ID" value="NZ_AP024525.1"/>
</dbReference>
<dbReference type="CDD" id="cd02513">
    <property type="entry name" value="CMP-NeuAc_Synthase"/>
    <property type="match status" value="1"/>
</dbReference>
<dbReference type="GO" id="GO:0016779">
    <property type="term" value="F:nucleotidyltransferase activity"/>
    <property type="evidence" value="ECO:0007669"/>
    <property type="project" value="UniProtKB-KW"/>
</dbReference>
<evidence type="ECO:0000313" key="1">
    <source>
        <dbReference type="EMBL" id="BCT77061.1"/>
    </source>
</evidence>
<sequence>MNTLCVIPVRGGSKGIPRKNIRRVAGKPLVVWTIEQALAAKAGLDVLVSTDDSEIADVARAAGADVPFLRPAELAQDTTATEPVVRHAIDFRTSQGRRPDAVMLLQATSPLRFPGTLDRAVEQFEATGVDSLVGVVPQTPFLWTMPLETGGQPAAQYTVGSRPRRQELAERDFRYRETGSLYVTRTGIYEQLDNRLGGRIGLFVMDEREGVDVDTELDLAVAEQQLGRFREELEGETRAE</sequence>
<reference evidence="1 2" key="1">
    <citation type="journal article" date="2021" name="J. Biosci. Bioeng.">
        <title>Identification and characterization of a chc gene cluster responsible for the aromatization pathway of cyclohexanecarboxylate degradation in Sinomonas cyclohexanicum ATCC 51369.</title>
        <authorList>
            <person name="Yamamoto T."/>
            <person name="Hasegawa Y."/>
            <person name="Lau P.C.K."/>
            <person name="Iwaki H."/>
        </authorList>
    </citation>
    <scope>NUCLEOTIDE SEQUENCE [LARGE SCALE GENOMIC DNA]</scope>
    <source>
        <strain evidence="1 2">ATCC 51369</strain>
    </source>
</reference>
<dbReference type="InterPro" id="IPR050793">
    <property type="entry name" value="CMP-NeuNAc_synthase"/>
</dbReference>
<proteinExistence type="predicted"/>
<gene>
    <name evidence="1" type="primary">neuA</name>
    <name evidence="1" type="ORF">SCMU_29030</name>
</gene>